<reference evidence="1" key="1">
    <citation type="submission" date="2020-08" db="EMBL/GenBank/DDBJ databases">
        <title>Multicomponent nature underlies the extraordinary mechanical properties of spider dragline silk.</title>
        <authorList>
            <person name="Kono N."/>
            <person name="Nakamura H."/>
            <person name="Mori M."/>
            <person name="Yoshida Y."/>
            <person name="Ohtoshi R."/>
            <person name="Malay A.D."/>
            <person name="Moran D.A.P."/>
            <person name="Tomita M."/>
            <person name="Numata K."/>
            <person name="Arakawa K."/>
        </authorList>
    </citation>
    <scope>NUCLEOTIDE SEQUENCE</scope>
</reference>
<dbReference type="AlphaFoldDB" id="A0A8X6WF15"/>
<sequence length="94" mass="10590">MATGSSLTHNYSRSQSEVLRDLHTVTPLPTADSRRCPYSILFVCATKVRLSKQQDEDHERYAAQRYPTHVQSVTYLANTQAKEEAVPAANPDRI</sequence>
<comment type="caution">
    <text evidence="1">The sequence shown here is derived from an EMBL/GenBank/DDBJ whole genome shotgun (WGS) entry which is preliminary data.</text>
</comment>
<organism evidence="1 2">
    <name type="scientific">Trichonephila clavipes</name>
    <name type="common">Golden silk orbweaver</name>
    <name type="synonym">Nephila clavipes</name>
    <dbReference type="NCBI Taxonomy" id="2585209"/>
    <lineage>
        <taxon>Eukaryota</taxon>
        <taxon>Metazoa</taxon>
        <taxon>Ecdysozoa</taxon>
        <taxon>Arthropoda</taxon>
        <taxon>Chelicerata</taxon>
        <taxon>Arachnida</taxon>
        <taxon>Araneae</taxon>
        <taxon>Araneomorphae</taxon>
        <taxon>Entelegynae</taxon>
        <taxon>Araneoidea</taxon>
        <taxon>Nephilidae</taxon>
        <taxon>Trichonephila</taxon>
    </lineage>
</organism>
<evidence type="ECO:0000313" key="1">
    <source>
        <dbReference type="EMBL" id="GFY33833.1"/>
    </source>
</evidence>
<dbReference type="EMBL" id="BMAU01021418">
    <property type="protein sequence ID" value="GFY33833.1"/>
    <property type="molecule type" value="Genomic_DNA"/>
</dbReference>
<proteinExistence type="predicted"/>
<evidence type="ECO:0000313" key="2">
    <source>
        <dbReference type="Proteomes" id="UP000887159"/>
    </source>
</evidence>
<keyword evidence="2" id="KW-1185">Reference proteome</keyword>
<protein>
    <submittedName>
        <fullName evidence="1">Uncharacterized protein</fullName>
    </submittedName>
</protein>
<dbReference type="Proteomes" id="UP000887159">
    <property type="component" value="Unassembled WGS sequence"/>
</dbReference>
<accession>A0A8X6WF15</accession>
<name>A0A8X6WF15_TRICX</name>
<gene>
    <name evidence="1" type="ORF">TNCV_4595421</name>
</gene>